<dbReference type="PIRSF" id="PIRSF029895">
    <property type="entry name" value="SpoIV"/>
    <property type="match status" value="1"/>
</dbReference>
<keyword evidence="1" id="KW-1133">Transmembrane helix</keyword>
<gene>
    <name evidence="2" type="ORF">H0A61_02614</name>
</gene>
<keyword evidence="1" id="KW-0812">Transmembrane</keyword>
<dbReference type="KEGG" id="kme:H0A61_02614"/>
<evidence type="ECO:0000313" key="3">
    <source>
        <dbReference type="Proteomes" id="UP000662904"/>
    </source>
</evidence>
<evidence type="ECO:0008006" key="4">
    <source>
        <dbReference type="Google" id="ProtNLM"/>
    </source>
</evidence>
<protein>
    <recommendedName>
        <fullName evidence="4">Sporulation protein YqfD</fullName>
    </recommendedName>
</protein>
<evidence type="ECO:0000256" key="1">
    <source>
        <dbReference type="SAM" id="Phobius"/>
    </source>
</evidence>
<dbReference type="RefSeq" id="WP_206707524.1">
    <property type="nucleotide sequence ID" value="NZ_CP059066.1"/>
</dbReference>
<keyword evidence="1" id="KW-0472">Membrane</keyword>
<organism evidence="2 3">
    <name type="scientific">Koleobacter methoxysyntrophicus</name>
    <dbReference type="NCBI Taxonomy" id="2751313"/>
    <lineage>
        <taxon>Bacteria</taxon>
        <taxon>Bacillati</taxon>
        <taxon>Bacillota</taxon>
        <taxon>Clostridia</taxon>
        <taxon>Koleobacterales</taxon>
        <taxon>Koleobacteraceae</taxon>
        <taxon>Koleobacter</taxon>
    </lineage>
</organism>
<proteinExistence type="predicted"/>
<dbReference type="Pfam" id="PF06898">
    <property type="entry name" value="YqfD"/>
    <property type="match status" value="1"/>
</dbReference>
<dbReference type="InterPro" id="IPR010690">
    <property type="entry name" value="YqfD"/>
</dbReference>
<dbReference type="Proteomes" id="UP000662904">
    <property type="component" value="Chromosome"/>
</dbReference>
<name>A0A8A0RQH3_9FIRM</name>
<accession>A0A8A0RQH3</accession>
<dbReference type="EMBL" id="CP059066">
    <property type="protein sequence ID" value="QSQ10214.1"/>
    <property type="molecule type" value="Genomic_DNA"/>
</dbReference>
<feature type="transmembrane region" description="Helical" evidence="1">
    <location>
        <begin position="91"/>
        <end position="111"/>
    </location>
</feature>
<evidence type="ECO:0000313" key="2">
    <source>
        <dbReference type="EMBL" id="QSQ10214.1"/>
    </source>
</evidence>
<dbReference type="AlphaFoldDB" id="A0A8A0RQH3"/>
<keyword evidence="3" id="KW-1185">Reference proteome</keyword>
<sequence length="395" mass="45366">MLVLKLWNYFKGYVIIKIKGSALERFINLTIFHKIPLWDVVKIDSNVIEAKISIQEFKNIRHIARKTKSRVFIIKKRGLPFLLIKLLKRKFFLFGILLFFIIQYGLSSIIWDIEVIGIENIGKQDIVKNIENLGLKVGTLKCIIDPKYIEDNLILSNSDIAWADVKIKGTKAIITIVEKKLPPELDESAPCNIVASKKGIIEDIVVLRGRRVVEKGDLVEEGQIIISGFVDEEGIEPYLVHAKGLVKARVIYSEKLEVPLIELQETRTGRTSFVIKISSSNGEMDLKRIGPVFEDYDTEITRKIVLGWRNLRIPVELIIEKQYEVEKEKVFIGIEGAFKKGKDILEQRLKERIPESSIIKTKFFEKFPIEKSKALEVRVMVETIEEIGVKQKIKP</sequence>
<reference evidence="2" key="1">
    <citation type="submission" date="2020-07" db="EMBL/GenBank/DDBJ databases">
        <title>Koleobacter methoxysyntrophicus gen. nov., sp. nov., a novel anaerobic bacterium isolated from deep subsurface oil field and proposal of Koleobacterales ord. nov. in the phylum Firmicutes.</title>
        <authorList>
            <person name="Sakamoto S."/>
            <person name="Tamaki H."/>
        </authorList>
    </citation>
    <scope>NUCLEOTIDE SEQUENCE</scope>
    <source>
        <strain evidence="2">NRmbB1</strain>
    </source>
</reference>
<dbReference type="NCBIfam" id="TIGR02876">
    <property type="entry name" value="spore_yqfD"/>
    <property type="match status" value="1"/>
</dbReference>